<protein>
    <submittedName>
        <fullName evidence="1">Uncharacterized protein</fullName>
    </submittedName>
</protein>
<evidence type="ECO:0000313" key="2">
    <source>
        <dbReference type="Proteomes" id="UP000641954"/>
    </source>
</evidence>
<accession>A0ABR8EIJ6</accession>
<sequence length="52" mass="5934">MGKKPGFWGKQETGFLCQFWTSANVWARNPVSGENKKPGFYFSFGLRQKCGE</sequence>
<organism evidence="1 2">
    <name type="scientific">Planktothricoides raciborskii FACHB-1370</name>
    <dbReference type="NCBI Taxonomy" id="2949576"/>
    <lineage>
        <taxon>Bacteria</taxon>
        <taxon>Bacillati</taxon>
        <taxon>Cyanobacteriota</taxon>
        <taxon>Cyanophyceae</taxon>
        <taxon>Oscillatoriophycideae</taxon>
        <taxon>Oscillatoriales</taxon>
        <taxon>Oscillatoriaceae</taxon>
        <taxon>Planktothricoides</taxon>
    </lineage>
</organism>
<reference evidence="1 2" key="1">
    <citation type="journal article" date="2020" name="ISME J.">
        <title>Comparative genomics reveals insights into cyanobacterial evolution and habitat adaptation.</title>
        <authorList>
            <person name="Chen M.Y."/>
            <person name="Teng W.K."/>
            <person name="Zhao L."/>
            <person name="Hu C.X."/>
            <person name="Zhou Y.K."/>
            <person name="Han B.P."/>
            <person name="Song L.R."/>
            <person name="Shu W.S."/>
        </authorList>
    </citation>
    <scope>NUCLEOTIDE SEQUENCE [LARGE SCALE GENOMIC DNA]</scope>
    <source>
        <strain evidence="1 2">FACHB-1370</strain>
    </source>
</reference>
<keyword evidence="2" id="KW-1185">Reference proteome</keyword>
<proteinExistence type="predicted"/>
<name>A0ABR8EIJ6_9CYAN</name>
<evidence type="ECO:0000313" key="1">
    <source>
        <dbReference type="EMBL" id="MBD2546686.1"/>
    </source>
</evidence>
<gene>
    <name evidence="1" type="ORF">H6G72_23185</name>
</gene>
<dbReference type="Proteomes" id="UP000641954">
    <property type="component" value="Unassembled WGS sequence"/>
</dbReference>
<dbReference type="EMBL" id="JACJSK010000044">
    <property type="protein sequence ID" value="MBD2546686.1"/>
    <property type="molecule type" value="Genomic_DNA"/>
</dbReference>
<comment type="caution">
    <text evidence="1">The sequence shown here is derived from an EMBL/GenBank/DDBJ whole genome shotgun (WGS) entry which is preliminary data.</text>
</comment>
<dbReference type="RefSeq" id="WP_190879963.1">
    <property type="nucleotide sequence ID" value="NZ_JACJSK010000044.1"/>
</dbReference>